<gene>
    <name evidence="3" type="ORF">SAMN04489866_11815</name>
</gene>
<proteinExistence type="predicted"/>
<keyword evidence="4" id="KW-1185">Reference proteome</keyword>
<feature type="domain" description="Thioredoxin" evidence="2">
    <location>
        <begin position="30"/>
        <end position="205"/>
    </location>
</feature>
<dbReference type="EMBL" id="FNAF01000018">
    <property type="protein sequence ID" value="SDE09347.1"/>
    <property type="molecule type" value="Genomic_DNA"/>
</dbReference>
<dbReference type="AlphaFoldDB" id="A0A1G7A478"/>
<name>A0A1G7A478_PEPNI</name>
<dbReference type="InterPro" id="IPR000866">
    <property type="entry name" value="AhpC/TSA"/>
</dbReference>
<dbReference type="PROSITE" id="PS51352">
    <property type="entry name" value="THIOREDOXIN_2"/>
    <property type="match status" value="1"/>
</dbReference>
<dbReference type="CDD" id="cd02966">
    <property type="entry name" value="TlpA_like_family"/>
    <property type="match status" value="1"/>
</dbReference>
<dbReference type="PROSITE" id="PS51257">
    <property type="entry name" value="PROKAR_LIPOPROTEIN"/>
    <property type="match status" value="1"/>
</dbReference>
<dbReference type="STRING" id="2741.SAMN04489866_11815"/>
<dbReference type="InterPro" id="IPR013766">
    <property type="entry name" value="Thioredoxin_domain"/>
</dbReference>
<feature type="signal peptide" evidence="1">
    <location>
        <begin position="1"/>
        <end position="20"/>
    </location>
</feature>
<dbReference type="OrthoDB" id="9809733at2"/>
<dbReference type="PANTHER" id="PTHR42852">
    <property type="entry name" value="THIOL:DISULFIDE INTERCHANGE PROTEIN DSBE"/>
    <property type="match status" value="1"/>
</dbReference>
<dbReference type="GO" id="GO:0016209">
    <property type="term" value="F:antioxidant activity"/>
    <property type="evidence" value="ECO:0007669"/>
    <property type="project" value="InterPro"/>
</dbReference>
<dbReference type="RefSeq" id="WP_091792399.1">
    <property type="nucleotide sequence ID" value="NZ_FNAF01000018.1"/>
</dbReference>
<dbReference type="SUPFAM" id="SSF52833">
    <property type="entry name" value="Thioredoxin-like"/>
    <property type="match status" value="1"/>
</dbReference>
<sequence length="209" mass="22027">MRKKLVAMMCLVGLCMGILAGCGTGDSDKASSSAAMPADSAAAIGGTSSTAAPAGGDVTELGKFKMDTIDGKTFTSDDLKGHKLTLVNVFATFCNPCIAEIPDLNKLNNEMKDKGVQVIGVVMDVTDGKKELKDIVDKAKKIQKDTGAEYPFCKPDKGMLNGRLAGITTLPTTFLVDENGKIVGETYAGSKSLDEWKQVIEQELAKVQG</sequence>
<keyword evidence="1" id="KW-0732">Signal</keyword>
<organism evidence="3 4">
    <name type="scientific">Peptococcus niger</name>
    <dbReference type="NCBI Taxonomy" id="2741"/>
    <lineage>
        <taxon>Bacteria</taxon>
        <taxon>Bacillati</taxon>
        <taxon>Bacillota</taxon>
        <taxon>Clostridia</taxon>
        <taxon>Eubacteriales</taxon>
        <taxon>Peptococcaceae</taxon>
        <taxon>Peptococcus</taxon>
    </lineage>
</organism>
<dbReference type="PANTHER" id="PTHR42852:SF13">
    <property type="entry name" value="PROTEIN DIPZ"/>
    <property type="match status" value="1"/>
</dbReference>
<dbReference type="Gene3D" id="3.40.30.10">
    <property type="entry name" value="Glutaredoxin"/>
    <property type="match status" value="1"/>
</dbReference>
<feature type="chain" id="PRO_5038793040" evidence="1">
    <location>
        <begin position="21"/>
        <end position="209"/>
    </location>
</feature>
<dbReference type="Pfam" id="PF00578">
    <property type="entry name" value="AhpC-TSA"/>
    <property type="match status" value="1"/>
</dbReference>
<dbReference type="Proteomes" id="UP000198995">
    <property type="component" value="Unassembled WGS sequence"/>
</dbReference>
<accession>A0A1G7A478</accession>
<evidence type="ECO:0000259" key="2">
    <source>
        <dbReference type="PROSITE" id="PS51352"/>
    </source>
</evidence>
<evidence type="ECO:0000313" key="3">
    <source>
        <dbReference type="EMBL" id="SDE09347.1"/>
    </source>
</evidence>
<dbReference type="InterPro" id="IPR050553">
    <property type="entry name" value="Thioredoxin_ResA/DsbE_sf"/>
</dbReference>
<protein>
    <submittedName>
        <fullName evidence="3">Peroxiredoxin</fullName>
    </submittedName>
</protein>
<dbReference type="InterPro" id="IPR036249">
    <property type="entry name" value="Thioredoxin-like_sf"/>
</dbReference>
<dbReference type="GO" id="GO:0016491">
    <property type="term" value="F:oxidoreductase activity"/>
    <property type="evidence" value="ECO:0007669"/>
    <property type="project" value="InterPro"/>
</dbReference>
<reference evidence="3 4" key="1">
    <citation type="submission" date="2016-10" db="EMBL/GenBank/DDBJ databases">
        <authorList>
            <person name="de Groot N.N."/>
        </authorList>
    </citation>
    <scope>NUCLEOTIDE SEQUENCE [LARGE SCALE GENOMIC DNA]</scope>
    <source>
        <strain evidence="3 4">DSM 20475</strain>
    </source>
</reference>
<evidence type="ECO:0000256" key="1">
    <source>
        <dbReference type="SAM" id="SignalP"/>
    </source>
</evidence>
<evidence type="ECO:0000313" key="4">
    <source>
        <dbReference type="Proteomes" id="UP000198995"/>
    </source>
</evidence>